<keyword evidence="3" id="KW-1185">Reference proteome</keyword>
<organism evidence="2 3">
    <name type="scientific">Aureimonas altamirensis DSM 21988</name>
    <dbReference type="NCBI Taxonomy" id="1121026"/>
    <lineage>
        <taxon>Bacteria</taxon>
        <taxon>Pseudomonadati</taxon>
        <taxon>Pseudomonadota</taxon>
        <taxon>Alphaproteobacteria</taxon>
        <taxon>Hyphomicrobiales</taxon>
        <taxon>Aurantimonadaceae</taxon>
        <taxon>Aureimonas</taxon>
    </lineage>
</organism>
<dbReference type="RefSeq" id="WP_073469165.1">
    <property type="nucleotide sequence ID" value="NZ_FQZC01000002.1"/>
</dbReference>
<gene>
    <name evidence="2" type="ORF">SAMN02745911_1776</name>
</gene>
<dbReference type="EMBL" id="FQZC01000002">
    <property type="protein sequence ID" value="SHJ13398.1"/>
    <property type="molecule type" value="Genomic_DNA"/>
</dbReference>
<dbReference type="Proteomes" id="UP000184290">
    <property type="component" value="Unassembled WGS sequence"/>
</dbReference>
<feature type="domain" description="NYN" evidence="1">
    <location>
        <begin position="3"/>
        <end position="170"/>
    </location>
</feature>
<proteinExistence type="predicted"/>
<reference evidence="2 3" key="1">
    <citation type="submission" date="2016-11" db="EMBL/GenBank/DDBJ databases">
        <authorList>
            <person name="Varghese N."/>
            <person name="Submissions S."/>
        </authorList>
    </citation>
    <scope>NUCLEOTIDE SEQUENCE [LARGE SCALE GENOMIC DNA]</scope>
    <source>
        <strain evidence="2 3">DSM 21988</strain>
    </source>
</reference>
<dbReference type="Gene3D" id="3.40.50.1010">
    <property type="entry name" value="5'-nuclease"/>
    <property type="match status" value="1"/>
</dbReference>
<evidence type="ECO:0000313" key="2">
    <source>
        <dbReference type="EMBL" id="SHJ13398.1"/>
    </source>
</evidence>
<name>A0ABY1IGE2_9HYPH</name>
<dbReference type="InterPro" id="IPR021139">
    <property type="entry name" value="NYN"/>
</dbReference>
<sequence>MRRVACYVDGFNLYHSIDDLRKPHLKWLDIWALAQSICRPDEQLVKVAYFSAYATWRTEAYARHREYVAALRNAGVECHMARFSEKSASCRSCGTTWKQHEEKETDVHFSLTLLEDAIDSVFDRAIIISADSDHVPAARRVRTRYPGKQVFCATPPGRHGHARELLKVCNSGTMITQGRLARCLLPAEVRDAGGNLIASRPNGYTPPAVAT</sequence>
<comment type="caution">
    <text evidence="2">The sequence shown here is derived from an EMBL/GenBank/DDBJ whole genome shotgun (WGS) entry which is preliminary data.</text>
</comment>
<evidence type="ECO:0000259" key="1">
    <source>
        <dbReference type="Pfam" id="PF01936"/>
    </source>
</evidence>
<dbReference type="CDD" id="cd18722">
    <property type="entry name" value="PIN_NicB-like"/>
    <property type="match status" value="1"/>
</dbReference>
<protein>
    <submittedName>
        <fullName evidence="2">Uncharacterized conserved protein, LabA/DUF88 family</fullName>
    </submittedName>
</protein>
<evidence type="ECO:0000313" key="3">
    <source>
        <dbReference type="Proteomes" id="UP000184290"/>
    </source>
</evidence>
<dbReference type="Pfam" id="PF01936">
    <property type="entry name" value="NYN"/>
    <property type="match status" value="1"/>
</dbReference>
<accession>A0ABY1IGE2</accession>